<evidence type="ECO:0000259" key="1">
    <source>
        <dbReference type="PROSITE" id="PS51233"/>
    </source>
</evidence>
<dbReference type="GO" id="GO:0004553">
    <property type="term" value="F:hydrolase activity, hydrolyzing O-glycosyl compounds"/>
    <property type="evidence" value="ECO:0007669"/>
    <property type="project" value="InterPro"/>
</dbReference>
<dbReference type="RefSeq" id="WP_142079358.1">
    <property type="nucleotide sequence ID" value="NZ_VFPT01000001.1"/>
</dbReference>
<gene>
    <name evidence="2" type="ORF">BD293_0147</name>
</gene>
<evidence type="ECO:0000313" key="2">
    <source>
        <dbReference type="EMBL" id="TQM91583.1"/>
    </source>
</evidence>
<dbReference type="Pfam" id="PF00094">
    <property type="entry name" value="VWD"/>
    <property type="match status" value="1"/>
</dbReference>
<dbReference type="AlphaFoldDB" id="A0A543K948"/>
<evidence type="ECO:0000313" key="3">
    <source>
        <dbReference type="Proteomes" id="UP000320582"/>
    </source>
</evidence>
<keyword evidence="3" id="KW-1185">Reference proteome</keyword>
<dbReference type="Pfam" id="PF00404">
    <property type="entry name" value="Dockerin_1"/>
    <property type="match status" value="1"/>
</dbReference>
<sequence length="910" mass="97727">MTTITLNENFEELLSGLSDTRLPDFTLDYMALFDNFSLRSDLIVEDPTLSSSSLTVVLRSLDDTDPFNYTFRVSGSGAAFSGTLDDLEAAIEEGTANGTLTQISVDYGALRIADFDIAPESLTFTSGAQSLELTGGFPVTLSQLITLADIIGGDAEGSLDEYGFTGFTLRDGDDVLVSLQTGDNLTLNIDGYTLTLTGADISVEQLFEFFNPPREQIVPVLRLFDSNGDEVAGLPYSFSDDEPNMVRVAFQNLPSGTYYAAISADSTQFADWQTQTGVYQLTSNYFGEVGDVNQWTFENAGDAPANTTTPYILNSGASFFGAVDTVGDVDWIRIEFPEWNSTYTQNNADFSEVVTFSNPLVLQAFGTGQGEPMLSDLAGFSFETLVITAPGGEEILRADGVESFEDFLRELDLLLTPFEFPSLADLELAFATGDPHLLTHDGLGYDFHAAGEYVLVRATDGSDFEVQARMSPAGENVTANIAAAVQLDGGKVMINAHGTVAVRVNGAAQEVADQSMVFVGHDRIYRDGDTYILVHTRDGSMDTGYSAVVVTLVGTRVDIGVALNRFWEEKVEGLLGNFDGNPDNDLVLADGTPLTREPGLVFGDDPENDIWGVYGQFREDWRVTEETTLFSYAAGEGPGSFYLPDYPTRMITLDDFDEVDRSAAEQQAADAGLTQGTFAFNNAVLDLLLTGDESYLESAKIVNTAIEERISNDPNANVSVPEVTGGALQDLLTVAGQLQSSNGEELTGATVTFRPAGSAVNLTRLTHGGNAFEFEMGQNASGHLDASRAYDKAIDPRITAMDALDVLRIAVGLAPSFGEATAQNFIAADINGDGRVTAQDALEVLRAAVGLNSEFAPRWVFFDADTNFDDLGLSRSNTTVETGVSLANLTENTSGVDMQGILLGNMEAVI</sequence>
<dbReference type="Proteomes" id="UP000320582">
    <property type="component" value="Unassembled WGS sequence"/>
</dbReference>
<dbReference type="OrthoDB" id="733404at2"/>
<dbReference type="InterPro" id="IPR036439">
    <property type="entry name" value="Dockerin_dom_sf"/>
</dbReference>
<comment type="caution">
    <text evidence="2">The sequence shown here is derived from an EMBL/GenBank/DDBJ whole genome shotgun (WGS) entry which is preliminary data.</text>
</comment>
<dbReference type="PANTHER" id="PTHR13802">
    <property type="entry name" value="MUCIN 4-RELATED"/>
    <property type="match status" value="1"/>
</dbReference>
<reference evidence="2 3" key="1">
    <citation type="submission" date="2019-06" db="EMBL/GenBank/DDBJ databases">
        <title>Genomic Encyclopedia of Archaeal and Bacterial Type Strains, Phase II (KMG-II): from individual species to whole genera.</title>
        <authorList>
            <person name="Goeker M."/>
        </authorList>
    </citation>
    <scope>NUCLEOTIDE SEQUENCE [LARGE SCALE GENOMIC DNA]</scope>
    <source>
        <strain evidence="2 3">DSM 18423</strain>
    </source>
</reference>
<dbReference type="Gene3D" id="1.10.1330.10">
    <property type="entry name" value="Dockerin domain"/>
    <property type="match status" value="1"/>
</dbReference>
<protein>
    <submittedName>
        <fullName evidence="2">von Willebrand factor type D domain-containing protein</fullName>
    </submittedName>
</protein>
<accession>A0A543K948</accession>
<dbReference type="SUPFAM" id="SSF63446">
    <property type="entry name" value="Type I dockerin domain"/>
    <property type="match status" value="1"/>
</dbReference>
<dbReference type="PROSITE" id="PS51233">
    <property type="entry name" value="VWFD"/>
    <property type="match status" value="1"/>
</dbReference>
<organism evidence="2 3">
    <name type="scientific">Roseinatronobacter monicus</name>
    <dbReference type="NCBI Taxonomy" id="393481"/>
    <lineage>
        <taxon>Bacteria</taxon>
        <taxon>Pseudomonadati</taxon>
        <taxon>Pseudomonadota</taxon>
        <taxon>Alphaproteobacteria</taxon>
        <taxon>Rhodobacterales</taxon>
        <taxon>Paracoccaceae</taxon>
        <taxon>Roseinatronobacter</taxon>
    </lineage>
</organism>
<name>A0A543K948_9RHOB</name>
<dbReference type="EMBL" id="VFPT01000001">
    <property type="protein sequence ID" value="TQM91583.1"/>
    <property type="molecule type" value="Genomic_DNA"/>
</dbReference>
<proteinExistence type="predicted"/>
<dbReference type="SMART" id="SM00216">
    <property type="entry name" value="VWD"/>
    <property type="match status" value="1"/>
</dbReference>
<dbReference type="InterPro" id="IPR051495">
    <property type="entry name" value="Epithelial_Barrier/Signaling"/>
</dbReference>
<dbReference type="PANTHER" id="PTHR13802:SF52">
    <property type="entry name" value="MUCIN-4"/>
    <property type="match status" value="1"/>
</dbReference>
<dbReference type="GO" id="GO:0000272">
    <property type="term" value="P:polysaccharide catabolic process"/>
    <property type="evidence" value="ECO:0007669"/>
    <property type="project" value="InterPro"/>
</dbReference>
<dbReference type="InterPro" id="IPR002105">
    <property type="entry name" value="Dockerin_1_rpt"/>
</dbReference>
<dbReference type="InterPro" id="IPR001846">
    <property type="entry name" value="VWF_type-D"/>
</dbReference>
<feature type="domain" description="VWFD" evidence="1">
    <location>
        <begin position="427"/>
        <end position="629"/>
    </location>
</feature>